<proteinExistence type="predicted"/>
<reference evidence="1 2" key="1">
    <citation type="submission" date="2019-02" db="EMBL/GenBank/DDBJ databases">
        <title>Genomic Encyclopedia of Type Strains, Phase IV (KMG-IV): sequencing the most valuable type-strain genomes for metagenomic binning, comparative biology and taxonomic classification.</title>
        <authorList>
            <person name="Goeker M."/>
        </authorList>
    </citation>
    <scope>NUCLEOTIDE SEQUENCE [LARGE SCALE GENOMIC DNA]</scope>
    <source>
        <strain evidence="1 2">DSM 101727</strain>
    </source>
</reference>
<dbReference type="RefSeq" id="WP_130342437.1">
    <property type="nucleotide sequence ID" value="NZ_SGWQ01000001.1"/>
</dbReference>
<dbReference type="OrthoDB" id="3626426at2"/>
<accession>A0A4V2EUJ6</accession>
<organism evidence="1 2">
    <name type="scientific">Herbihabitans rhizosphaerae</name>
    <dbReference type="NCBI Taxonomy" id="1872711"/>
    <lineage>
        <taxon>Bacteria</taxon>
        <taxon>Bacillati</taxon>
        <taxon>Actinomycetota</taxon>
        <taxon>Actinomycetes</taxon>
        <taxon>Pseudonocardiales</taxon>
        <taxon>Pseudonocardiaceae</taxon>
        <taxon>Herbihabitans</taxon>
    </lineage>
</organism>
<name>A0A4V2EUJ6_9PSEU</name>
<dbReference type="Proteomes" id="UP000294257">
    <property type="component" value="Unassembled WGS sequence"/>
</dbReference>
<keyword evidence="2" id="KW-1185">Reference proteome</keyword>
<dbReference type="AlphaFoldDB" id="A0A4V2EUJ6"/>
<comment type="caution">
    <text evidence="1">The sequence shown here is derived from an EMBL/GenBank/DDBJ whole genome shotgun (WGS) entry which is preliminary data.</text>
</comment>
<sequence length="199" mass="22262">MDDPRYPIAKSYLRFDGDSATIAVDADVARSWLLGDFMLREIPIVLAEVNKAANEQHRLRLRVAVAHGETVVTPPFVGGDAVRRAARLRDATALRDAMTNTPDADLGLILADDFFSQVVKQGERGLSREAFKPVDVQVKDFTERGWIHMTTETRNETTQQISAMGAFAHLQKISENFNYVEYVNSDYVNFGVVNNRDDG</sequence>
<evidence type="ECO:0000313" key="1">
    <source>
        <dbReference type="EMBL" id="RZS44803.1"/>
    </source>
</evidence>
<gene>
    <name evidence="1" type="ORF">EV193_101682</name>
</gene>
<evidence type="ECO:0000313" key="2">
    <source>
        <dbReference type="Proteomes" id="UP000294257"/>
    </source>
</evidence>
<dbReference type="EMBL" id="SGWQ01000001">
    <property type="protein sequence ID" value="RZS44803.1"/>
    <property type="molecule type" value="Genomic_DNA"/>
</dbReference>
<protein>
    <submittedName>
        <fullName evidence="1">Uncharacterized protein</fullName>
    </submittedName>
</protein>